<dbReference type="Pfam" id="PF01535">
    <property type="entry name" value="PPR"/>
    <property type="match status" value="2"/>
</dbReference>
<feature type="domain" description="PROP1-like PPR" evidence="3">
    <location>
        <begin position="237"/>
        <end position="346"/>
    </location>
</feature>
<evidence type="ECO:0000313" key="4">
    <source>
        <dbReference type="EMBL" id="KAL2083372.1"/>
    </source>
</evidence>
<dbReference type="InterPro" id="IPR033443">
    <property type="entry name" value="PROP1-like_PPR_dom"/>
</dbReference>
<evidence type="ECO:0000256" key="1">
    <source>
        <dbReference type="ARBA" id="ARBA00022737"/>
    </source>
</evidence>
<dbReference type="Gene3D" id="1.25.40.1040">
    <property type="match status" value="1"/>
</dbReference>
<accession>A0ABD1J857</accession>
<gene>
    <name evidence="4" type="ORF">ACEWY4_021145</name>
</gene>
<protein>
    <recommendedName>
        <fullName evidence="3">PROP1-like PPR domain-containing protein</fullName>
    </recommendedName>
</protein>
<feature type="repeat" description="PPR" evidence="2">
    <location>
        <begin position="211"/>
        <end position="245"/>
    </location>
</feature>
<keyword evidence="1" id="KW-0677">Repeat</keyword>
<dbReference type="InterPro" id="IPR033490">
    <property type="entry name" value="LRP130"/>
</dbReference>
<dbReference type="EMBL" id="JBHFQA010000018">
    <property type="protein sequence ID" value="KAL2083372.1"/>
    <property type="molecule type" value="Genomic_DNA"/>
</dbReference>
<feature type="repeat" description="PPR" evidence="2">
    <location>
        <begin position="773"/>
        <end position="807"/>
    </location>
</feature>
<dbReference type="InterPro" id="IPR002885">
    <property type="entry name" value="PPR_rpt"/>
</dbReference>
<evidence type="ECO:0000313" key="5">
    <source>
        <dbReference type="Proteomes" id="UP001591681"/>
    </source>
</evidence>
<reference evidence="4 5" key="1">
    <citation type="submission" date="2024-09" db="EMBL/GenBank/DDBJ databases">
        <title>A chromosome-level genome assembly of Gray's grenadier anchovy, Coilia grayii.</title>
        <authorList>
            <person name="Fu Z."/>
        </authorList>
    </citation>
    <scope>NUCLEOTIDE SEQUENCE [LARGE SCALE GENOMIC DNA]</scope>
    <source>
        <strain evidence="4">G4</strain>
        <tissue evidence="4">Muscle</tissue>
    </source>
</reference>
<name>A0ABD1J857_9TELE</name>
<dbReference type="PANTHER" id="PTHR46669">
    <property type="entry name" value="LEUCINE-RICH PPR MOTIF-CONTAINING PROTEIN, MITOCHONDRIAL"/>
    <property type="match status" value="1"/>
</dbReference>
<comment type="caution">
    <text evidence="4">The sequence shown here is derived from an EMBL/GenBank/DDBJ whole genome shotgun (WGS) entry which is preliminary data.</text>
</comment>
<keyword evidence="5" id="KW-1185">Reference proteome</keyword>
<dbReference type="Pfam" id="PF17177">
    <property type="entry name" value="PPR_long"/>
    <property type="match status" value="1"/>
</dbReference>
<dbReference type="PROSITE" id="PS51375">
    <property type="entry name" value="PPR"/>
    <property type="match status" value="3"/>
</dbReference>
<evidence type="ECO:0000259" key="3">
    <source>
        <dbReference type="Pfam" id="PF17177"/>
    </source>
</evidence>
<dbReference type="Pfam" id="PF13812">
    <property type="entry name" value="PPR_3"/>
    <property type="match status" value="1"/>
</dbReference>
<dbReference type="NCBIfam" id="TIGR00756">
    <property type="entry name" value="PPR"/>
    <property type="match status" value="3"/>
</dbReference>
<proteinExistence type="predicted"/>
<dbReference type="Proteomes" id="UP001591681">
    <property type="component" value="Unassembled WGS sequence"/>
</dbReference>
<dbReference type="Gene3D" id="1.25.40.10">
    <property type="entry name" value="Tetratricopeptide repeat domain"/>
    <property type="match status" value="4"/>
</dbReference>
<evidence type="ECO:0000256" key="2">
    <source>
        <dbReference type="PROSITE-ProRule" id="PRU00708"/>
    </source>
</evidence>
<dbReference type="InterPro" id="IPR011990">
    <property type="entry name" value="TPR-like_helical_dom_sf"/>
</dbReference>
<sequence length="1452" mass="161776">MAALLRSARVLKCSPSSLLQVAGLTKHGTPLKRLYSGTIGAKGIGFCTRQGISSSVIVNRLAWRSSVVSGVRQYGVAPEQKGSEEGSVALRSKQTQQFDWALAKLDNSVRRTGRITKTLLLRIFHDICRSGYPSGNQALLLLRSCGSLLPEVPLAERTELAHRVWDKLQELGASYDASHYNALLKVYLQNEHRFSPTEFLAKMESANVQPNRVTYQRLIAAYCEEGDIEGASTILGYMKSKDLPITEAVFNSLVTGHARAGDMESAESILNVMRGAGIEPGPDTYVALMTAYAEKGDIDKIKQTLETVESTDSSLMDRDLMQVVSSLARAGHGQHVQAIVERMRHERGFVPEAMNLCLSLITQGQEDSAYVVLRTFPMLHVEGQNGDSPDLGNFFLRHCVNMGKPVEKLVQYCRDMKDSSLHTTALQFTLYCALEARKTGLAVELMKAMKEEGLPVRPHYCWPLLTHYQRDKNTAGMLEVLKGMQDLGVQPDVETFSHYVLPCFSSMESARTTLKEAGCDVETEGFVAAELRAAAFRGNLAELLTLMSNPALPTVDLSVFRSSLIYGFKKSDDVESMAKITELLYQDKRFCFSPQDPKEYVAYFLYNLIDSMTATELQAKEDKLRQYFAQLKSLNISIPVGVYRGIRNLLDTCHVPELIKDVIVLTDGKESLSAADALIPKSAEGRIAGLEKRLSELRAEGKPLSSTFKQLIQALCTEEKLDRALELKAQNEELMGPAAYALLITLCCRHDNLDEALSLKRELARKDSTVALDTNRYMTLLRTLSKHGRLEEALDVLKEMKEKEVVVKESSVTIFFHTLNAAALKGDAEAIRSLQDTAFALASSSPPTTSARPSSAPTWERYTHTHTHTHTHKPTNNLCSPLTTTYLESGDLSGALDASIECYRQYSQLPRIHDIITALVEKGETEILQKAMDFISQERGEMTMLYDLFFAFLQTGRYKEARKIIETPGLRARPGRLQWFAEKCIALNQMEVLENLVDLTGKLFECDRDEMYHYALRLCNDVSDWRKAEGLWTKMQEENVIPRERTLRLLASILKSNGQEVPFEVPETWYDDGGPKMMERRVPDAPPVAGDFQLRVVTLCKKGKTAEALEVLKAAVGGEVALGPAPYDVLLRALLAKGHLEDAIAVREMATSRIPGFSLSDMAGSLFLITHLKRDQIQDAQAVLKGMLQVDQLPSALAVTRLVQALASRGDVAAIQEVEEQMKSLGSSQNLSSMLFINNTALAQLKNNDIEGAVETLENVFTQSPDSGRTSSIAYVFRKVMEENNDKALDKLAAMAERLANHFASYRAASDLFLQYVDAGQYEEAKFLLQRCAGVAEQKECLLSFVAKTSQQPGQVNKIKALVEIVPDFLQKPLLYSYLMKCHGVDKDFASAKSLYEQVQREGVEMDELFMKRLALLYREAGETLPFQEPPESFKFYANKLREQVKTQGSDD</sequence>
<organism evidence="4 5">
    <name type="scientific">Coilia grayii</name>
    <name type="common">Gray's grenadier anchovy</name>
    <dbReference type="NCBI Taxonomy" id="363190"/>
    <lineage>
        <taxon>Eukaryota</taxon>
        <taxon>Metazoa</taxon>
        <taxon>Chordata</taxon>
        <taxon>Craniata</taxon>
        <taxon>Vertebrata</taxon>
        <taxon>Euteleostomi</taxon>
        <taxon>Actinopterygii</taxon>
        <taxon>Neopterygii</taxon>
        <taxon>Teleostei</taxon>
        <taxon>Clupei</taxon>
        <taxon>Clupeiformes</taxon>
        <taxon>Clupeoidei</taxon>
        <taxon>Engraulidae</taxon>
        <taxon>Coilinae</taxon>
        <taxon>Coilia</taxon>
    </lineage>
</organism>
<feature type="repeat" description="PPR" evidence="2">
    <location>
        <begin position="246"/>
        <end position="280"/>
    </location>
</feature>
<dbReference type="PANTHER" id="PTHR46669:SF1">
    <property type="entry name" value="LEUCINE-RICH PPR MOTIF-CONTAINING PROTEIN, MITOCHONDRIAL"/>
    <property type="match status" value="1"/>
</dbReference>